<dbReference type="InterPro" id="IPR050336">
    <property type="entry name" value="Chromosome_partition/occlusion"/>
</dbReference>
<proteinExistence type="predicted"/>
<dbReference type="Proteomes" id="UP001257914">
    <property type="component" value="Unassembled WGS sequence"/>
</dbReference>
<organism evidence="2 3">
    <name type="scientific">Psychrosphaera aquimarina</name>
    <dbReference type="NCBI Taxonomy" id="2044854"/>
    <lineage>
        <taxon>Bacteria</taxon>
        <taxon>Pseudomonadati</taxon>
        <taxon>Pseudomonadota</taxon>
        <taxon>Gammaproteobacteria</taxon>
        <taxon>Alteromonadales</taxon>
        <taxon>Pseudoalteromonadaceae</taxon>
        <taxon>Psychrosphaera</taxon>
    </lineage>
</organism>
<dbReference type="Gene3D" id="1.10.10.730">
    <property type="entry name" value="KorB DNA-binding domain"/>
    <property type="match status" value="1"/>
</dbReference>
<reference evidence="2 3" key="1">
    <citation type="submission" date="2023-10" db="EMBL/GenBank/DDBJ databases">
        <title>Psychrosphaera aquimaarina strain SW33 isolated from seawater.</title>
        <authorList>
            <person name="Bayburt H."/>
            <person name="Kim J.M."/>
            <person name="Choi B.J."/>
            <person name="Jeon C.O."/>
        </authorList>
    </citation>
    <scope>NUCLEOTIDE SEQUENCE [LARGE SCALE GENOMIC DNA]</scope>
    <source>
        <strain evidence="2 3">KCTC 52743</strain>
    </source>
</reference>
<dbReference type="InterPro" id="IPR042075">
    <property type="entry name" value="KorB_DNA-db"/>
</dbReference>
<sequence length="63" mass="7159">MMLMIKLRLEIAIVENVQRADLNPLEEALGYEQLMSHYGYTQNDLGEVIGKEAVRMSQIACDC</sequence>
<dbReference type="InterPro" id="IPR041468">
    <property type="entry name" value="HTH_ParB/Spo0J"/>
</dbReference>
<dbReference type="RefSeq" id="WP_315946387.1">
    <property type="nucleotide sequence ID" value="NZ_JAWCUA010000006.1"/>
</dbReference>
<dbReference type="SUPFAM" id="SSF109709">
    <property type="entry name" value="KorB DNA-binding domain-like"/>
    <property type="match status" value="1"/>
</dbReference>
<gene>
    <name evidence="2" type="ORF">RT723_06575</name>
</gene>
<comment type="caution">
    <text evidence="2">The sequence shown here is derived from an EMBL/GenBank/DDBJ whole genome shotgun (WGS) entry which is preliminary data.</text>
</comment>
<name>A0ABU3R047_9GAMM</name>
<protein>
    <recommendedName>
        <fullName evidence="1">ParB/Spo0J HTH domain-containing protein</fullName>
    </recommendedName>
</protein>
<feature type="domain" description="ParB/Spo0J HTH" evidence="1">
    <location>
        <begin position="21"/>
        <end position="53"/>
    </location>
</feature>
<evidence type="ECO:0000313" key="2">
    <source>
        <dbReference type="EMBL" id="MDU0112673.1"/>
    </source>
</evidence>
<dbReference type="PANTHER" id="PTHR33375:SF1">
    <property type="entry name" value="CHROMOSOME-PARTITIONING PROTEIN PARB-RELATED"/>
    <property type="match status" value="1"/>
</dbReference>
<accession>A0ABU3R047</accession>
<dbReference type="EMBL" id="JAWCUA010000006">
    <property type="protein sequence ID" value="MDU0112673.1"/>
    <property type="molecule type" value="Genomic_DNA"/>
</dbReference>
<evidence type="ECO:0000259" key="1">
    <source>
        <dbReference type="Pfam" id="PF17762"/>
    </source>
</evidence>
<dbReference type="PANTHER" id="PTHR33375">
    <property type="entry name" value="CHROMOSOME-PARTITIONING PROTEIN PARB-RELATED"/>
    <property type="match status" value="1"/>
</dbReference>
<dbReference type="Pfam" id="PF17762">
    <property type="entry name" value="HTH_ParB"/>
    <property type="match status" value="1"/>
</dbReference>
<evidence type="ECO:0000313" key="3">
    <source>
        <dbReference type="Proteomes" id="UP001257914"/>
    </source>
</evidence>
<keyword evidence="3" id="KW-1185">Reference proteome</keyword>